<gene>
    <name evidence="2" type="ORF">PPROV_000888800</name>
</gene>
<keyword evidence="3" id="KW-1185">Reference proteome</keyword>
<sequence length="923" mass="101054">MNTGWHYEEEDAPEGVAEFVGGGHGETKGLWLNNAPGPIKSGFPQPCRAAHGYKTGANEALGRAEPGSSATAGPKLCLNGPKSVYGDRTHNQDDLKRRASDFTQVQSVLMRKSPPSIDEARLPVLPSGEHAPPTTKSALDDPPVARYDQDEKREEQATDQLLVFAYRVGPADRTPHLDYVPPGTFYGIHRESALELNGARIGVVRGTNTWEPGRSNKPMDIRGNYVRTGYDAWQHEGVLDFTESRQYAATVDHHSGHPTEKSAITDAVADFYGATVSLKLPHPGDPLNPDPSMRNGMPGSLSATSKLVVGHAFVTRAGARIADGTYGRQRGTASNTKSASYDVMRLYVQWSEPIKVACPRWTTRGDEFRPHKPGIEATCLSMHLLLPTGDITIDTSHGFFGDGEVEPTSFLITAGTGHFEWEGKGHKKKLYYYPDPANELTFEYAIRRYDNVDRLAYCDDNDECLHLSDGAAILRVSDSTPAGTVLPPEDSPYSLRSMHEIAVVTETADFPFEHPEEAVTFRATFRYLSLAGLGNGVHDFIEEYRRLVARAADVDNDMVHVRLVSGSVVALTTVTFHAYVARLTFKETKVERFVAKIRHDSSAGRDLVSSHFDRKYGTPAVSTVRASFVPHIISLSFRDVNVTESFGSWESAQLDAPSFETDDVSCCVTTIIARVVVPAQIAGGLTASIGDQRIGLNYDSELTLPHCSYSDDFDAKLVVHPWGDTFTHGDFEKVEWTRSLTVSRRGGYDSGCFYGLNVADELIDGLGDADDLSHDHDYSTPYVCKNVVPQVLSVSLYDVNATMTLGTFDGSALNDPRLAISCSISTVLFRVVVPANIVGCLTAFLGDQRIGLNFNNLVTLPACSDDDVDGGALQIVVRPWAGDPSTAHAWIRTLRVRALPPPKDTEEPPSFYGMYGFYGMRMN</sequence>
<protein>
    <submittedName>
        <fullName evidence="2">Uncharacterized protein</fullName>
    </submittedName>
</protein>
<dbReference type="AlphaFoldDB" id="A0A830HRN5"/>
<dbReference type="Proteomes" id="UP000660262">
    <property type="component" value="Unassembled WGS sequence"/>
</dbReference>
<evidence type="ECO:0000313" key="2">
    <source>
        <dbReference type="EMBL" id="GHP10156.1"/>
    </source>
</evidence>
<proteinExistence type="predicted"/>
<organism evidence="2 3">
    <name type="scientific">Pycnococcus provasolii</name>
    <dbReference type="NCBI Taxonomy" id="41880"/>
    <lineage>
        <taxon>Eukaryota</taxon>
        <taxon>Viridiplantae</taxon>
        <taxon>Chlorophyta</taxon>
        <taxon>Pseudoscourfieldiophyceae</taxon>
        <taxon>Pseudoscourfieldiales</taxon>
        <taxon>Pycnococcaceae</taxon>
        <taxon>Pycnococcus</taxon>
    </lineage>
</organism>
<comment type="caution">
    <text evidence="2">The sequence shown here is derived from an EMBL/GenBank/DDBJ whole genome shotgun (WGS) entry which is preliminary data.</text>
</comment>
<evidence type="ECO:0000313" key="3">
    <source>
        <dbReference type="Proteomes" id="UP000660262"/>
    </source>
</evidence>
<evidence type="ECO:0000256" key="1">
    <source>
        <dbReference type="SAM" id="MobiDB-lite"/>
    </source>
</evidence>
<dbReference type="EMBL" id="BNJQ01000028">
    <property type="protein sequence ID" value="GHP10156.1"/>
    <property type="molecule type" value="Genomic_DNA"/>
</dbReference>
<reference evidence="2" key="1">
    <citation type="submission" date="2020-10" db="EMBL/GenBank/DDBJ databases">
        <title>Unveiling of a novel bifunctional photoreceptor, Dualchrome1, isolated from a cosmopolitan green alga.</title>
        <authorList>
            <person name="Suzuki S."/>
            <person name="Kawachi M."/>
        </authorList>
    </citation>
    <scope>NUCLEOTIDE SEQUENCE</scope>
    <source>
        <strain evidence="2">NIES 2893</strain>
    </source>
</reference>
<name>A0A830HRN5_9CHLO</name>
<accession>A0A830HRN5</accession>
<feature type="region of interest" description="Disordered" evidence="1">
    <location>
        <begin position="111"/>
        <end position="155"/>
    </location>
</feature>